<evidence type="ECO:0000313" key="3">
    <source>
        <dbReference type="EMBL" id="CAF1352335.1"/>
    </source>
</evidence>
<dbReference type="AlphaFoldDB" id="A0A815HIP7"/>
<sequence>QMNQYREELENQYQMKREHLLALKNQQPQEQQQQMNADTQTIDISMTEYEEMKHHDQLEQLENKLLKNTEEKEMLRQRLCEVEIELNQMKFIVEQQQNKNDQLQEYESTLKMYEMQIESLISERNSLVEQHYEQLKQLENQYQEKLEQQKAISNVETEILNENLSSSPLATDRISRRIFEQELHTWRSETERLTLVLQQIQSENKKLKELRPKLDMMALDYLNENERLKRENEQLLDSNSFRPVFASSTDQTDRDICQLTLKLLTCEVALQTTPFENLENLCKNFSRQPSDSIYQELVREIHLLKSIFIQDDRNPDLVQNLQIQMNSTTNRLRETERQLRMIRLQNVRLKKQVENYTLQFKHVQHEMNDKIQEILTLKKEIDRLRASELQYRIEVDRLKAEFQGEQLTCKQLQRELADLKLAQPMVNDSLTNLRDILELKEQELKALKDKLDHTSKTHQMEVNELHQTNQFALDNVKRYEQLDSRHKQKRTDLEERLTRFSHLIRPILSFYETHGSDKMSVDELYALITDTEVEGRIVQSLGPLRDCLGLLEVQMKDLNDDLTENQVKKPKSWKYKFDSERTPES</sequence>
<comment type="caution">
    <text evidence="3">The sequence shown here is derived from an EMBL/GenBank/DDBJ whole genome shotgun (WGS) entry which is preliminary data.</text>
</comment>
<dbReference type="EMBL" id="CAJNOK010006881">
    <property type="protein sequence ID" value="CAF1017291.1"/>
    <property type="molecule type" value="Genomic_DNA"/>
</dbReference>
<organism evidence="3 6">
    <name type="scientific">Didymodactylos carnosus</name>
    <dbReference type="NCBI Taxonomy" id="1234261"/>
    <lineage>
        <taxon>Eukaryota</taxon>
        <taxon>Metazoa</taxon>
        <taxon>Spiralia</taxon>
        <taxon>Gnathifera</taxon>
        <taxon>Rotifera</taxon>
        <taxon>Eurotatoria</taxon>
        <taxon>Bdelloidea</taxon>
        <taxon>Philodinida</taxon>
        <taxon>Philodinidae</taxon>
        <taxon>Didymodactylos</taxon>
    </lineage>
</organism>
<protein>
    <submittedName>
        <fullName evidence="3">Uncharacterized protein</fullName>
    </submittedName>
</protein>
<accession>A0A815HIP7</accession>
<dbReference type="OrthoDB" id="10067975at2759"/>
<dbReference type="EMBL" id="CAJOBC010065088">
    <property type="protein sequence ID" value="CAF4223441.1"/>
    <property type="molecule type" value="Genomic_DNA"/>
</dbReference>
<feature type="coiled-coil region" evidence="1">
    <location>
        <begin position="318"/>
        <end position="496"/>
    </location>
</feature>
<dbReference type="EMBL" id="CAJNOQ010014969">
    <property type="protein sequence ID" value="CAF1352335.1"/>
    <property type="molecule type" value="Genomic_DNA"/>
</dbReference>
<dbReference type="Proteomes" id="UP000681722">
    <property type="component" value="Unassembled WGS sequence"/>
</dbReference>
<feature type="non-terminal residue" evidence="3">
    <location>
        <position position="585"/>
    </location>
</feature>
<evidence type="ECO:0000313" key="5">
    <source>
        <dbReference type="EMBL" id="CAF4223441.1"/>
    </source>
</evidence>
<dbReference type="Proteomes" id="UP000677228">
    <property type="component" value="Unassembled WGS sequence"/>
</dbReference>
<evidence type="ECO:0000313" key="2">
    <source>
        <dbReference type="EMBL" id="CAF1017291.1"/>
    </source>
</evidence>
<evidence type="ECO:0000313" key="4">
    <source>
        <dbReference type="EMBL" id="CAF3786378.1"/>
    </source>
</evidence>
<evidence type="ECO:0000256" key="1">
    <source>
        <dbReference type="SAM" id="Coils"/>
    </source>
</evidence>
<feature type="coiled-coil region" evidence="1">
    <location>
        <begin position="58"/>
        <end position="158"/>
    </location>
</feature>
<dbReference type="Proteomes" id="UP000682733">
    <property type="component" value="Unassembled WGS sequence"/>
</dbReference>
<proteinExistence type="predicted"/>
<gene>
    <name evidence="3" type="ORF">GPM918_LOCUS30975</name>
    <name evidence="2" type="ORF">OVA965_LOCUS15347</name>
    <name evidence="5" type="ORF">SRO942_LOCUS31607</name>
    <name evidence="4" type="ORF">TMI583_LOCUS15353</name>
</gene>
<name>A0A815HIP7_9BILA</name>
<dbReference type="Proteomes" id="UP000663829">
    <property type="component" value="Unassembled WGS sequence"/>
</dbReference>
<reference evidence="3" key="1">
    <citation type="submission" date="2021-02" db="EMBL/GenBank/DDBJ databases">
        <authorList>
            <person name="Nowell W R."/>
        </authorList>
    </citation>
    <scope>NUCLEOTIDE SEQUENCE</scope>
</reference>
<dbReference type="EMBL" id="CAJOBA010006890">
    <property type="protein sequence ID" value="CAF3786378.1"/>
    <property type="molecule type" value="Genomic_DNA"/>
</dbReference>
<feature type="coiled-coil region" evidence="1">
    <location>
        <begin position="190"/>
        <end position="238"/>
    </location>
</feature>
<keyword evidence="6" id="KW-1185">Reference proteome</keyword>
<evidence type="ECO:0000313" key="6">
    <source>
        <dbReference type="Proteomes" id="UP000663829"/>
    </source>
</evidence>
<keyword evidence="1" id="KW-0175">Coiled coil</keyword>